<proteinExistence type="predicted"/>
<evidence type="ECO:0000313" key="2">
    <source>
        <dbReference type="Proteomes" id="UP000054248"/>
    </source>
</evidence>
<organism evidence="1 2">
    <name type="scientific">Tulasnella calospora MUT 4182</name>
    <dbReference type="NCBI Taxonomy" id="1051891"/>
    <lineage>
        <taxon>Eukaryota</taxon>
        <taxon>Fungi</taxon>
        <taxon>Dikarya</taxon>
        <taxon>Basidiomycota</taxon>
        <taxon>Agaricomycotina</taxon>
        <taxon>Agaricomycetes</taxon>
        <taxon>Cantharellales</taxon>
        <taxon>Tulasnellaceae</taxon>
        <taxon>Tulasnella</taxon>
    </lineage>
</organism>
<dbReference type="HOGENOM" id="CLU_744320_0_0_1"/>
<dbReference type="InterPro" id="IPR051678">
    <property type="entry name" value="AGP_Transferase"/>
</dbReference>
<dbReference type="EMBL" id="KN823358">
    <property type="protein sequence ID" value="KIO17643.1"/>
    <property type="molecule type" value="Genomic_DNA"/>
</dbReference>
<reference evidence="2" key="2">
    <citation type="submission" date="2015-01" db="EMBL/GenBank/DDBJ databases">
        <title>Evolutionary Origins and Diversification of the Mycorrhizal Mutualists.</title>
        <authorList>
            <consortium name="DOE Joint Genome Institute"/>
            <consortium name="Mycorrhizal Genomics Consortium"/>
            <person name="Kohler A."/>
            <person name="Kuo A."/>
            <person name="Nagy L.G."/>
            <person name="Floudas D."/>
            <person name="Copeland A."/>
            <person name="Barry K.W."/>
            <person name="Cichocki N."/>
            <person name="Veneault-Fourrey C."/>
            <person name="LaButti K."/>
            <person name="Lindquist E.A."/>
            <person name="Lipzen A."/>
            <person name="Lundell T."/>
            <person name="Morin E."/>
            <person name="Murat C."/>
            <person name="Riley R."/>
            <person name="Ohm R."/>
            <person name="Sun H."/>
            <person name="Tunlid A."/>
            <person name="Henrissat B."/>
            <person name="Grigoriev I.V."/>
            <person name="Hibbett D.S."/>
            <person name="Martin F."/>
        </authorList>
    </citation>
    <scope>NUCLEOTIDE SEQUENCE [LARGE SCALE GENOMIC DNA]</scope>
    <source>
        <strain evidence="2">MUT 4182</strain>
    </source>
</reference>
<reference evidence="1 2" key="1">
    <citation type="submission" date="2014-04" db="EMBL/GenBank/DDBJ databases">
        <authorList>
            <consortium name="DOE Joint Genome Institute"/>
            <person name="Kuo A."/>
            <person name="Girlanda M."/>
            <person name="Perotto S."/>
            <person name="Kohler A."/>
            <person name="Nagy L.G."/>
            <person name="Floudas D."/>
            <person name="Copeland A."/>
            <person name="Barry K.W."/>
            <person name="Cichocki N."/>
            <person name="Veneault-Fourrey C."/>
            <person name="LaButti K."/>
            <person name="Lindquist E.A."/>
            <person name="Lipzen A."/>
            <person name="Lundell T."/>
            <person name="Morin E."/>
            <person name="Murat C."/>
            <person name="Sun H."/>
            <person name="Tunlid A."/>
            <person name="Henrissat B."/>
            <person name="Grigoriev I.V."/>
            <person name="Hibbett D.S."/>
            <person name="Martin F."/>
            <person name="Nordberg H.P."/>
            <person name="Cantor M.N."/>
            <person name="Hua S.X."/>
        </authorList>
    </citation>
    <scope>NUCLEOTIDE SEQUENCE [LARGE SCALE GENOMIC DNA]</scope>
    <source>
        <strain evidence="1 2">MUT 4182</strain>
    </source>
</reference>
<gene>
    <name evidence="1" type="ORF">M407DRAFT_169280</name>
</gene>
<dbReference type="OrthoDB" id="8300194at2759"/>
<protein>
    <submittedName>
        <fullName evidence="1">Uncharacterized protein</fullName>
    </submittedName>
</protein>
<sequence>MTMFSLAKAVGDILAPEFVVISVFPAGQAPHELTLSLELEEEISVTARIGCDANNNPAALQWLQRKYAREVASIAYLENAIPSVPVPYVIQVDSNTANPVQGPYVMVEDPLGEQLQNAVADLDMSQKEFMTANIAESLAGIYRHMLSSSSPSLKFGAITGTDAKGGPIIGPISRSWLHSSSAGRPEGPFSDIGQFLSNELTQLARVAQDDPAIAGSPQASEAIRVLLQRLNKLLPAIVPADDPAMVRPTLSYSDLRDSSLFILEDGALGGMAGLEATVLPACLAAAWPAFLRRDGIYSQKYRNPKEPWRPTLPDNEVAHLREIFIRAAAKVEPSYPVALQKGERLRQMLEFMNASNWEGLRKWESDVRNGRL</sequence>
<dbReference type="Proteomes" id="UP000054248">
    <property type="component" value="Unassembled WGS sequence"/>
</dbReference>
<dbReference type="AlphaFoldDB" id="A0A0C3K892"/>
<dbReference type="PANTHER" id="PTHR21310:SF15">
    <property type="entry name" value="AMINOGLYCOSIDE PHOSPHOTRANSFERASE DOMAIN-CONTAINING PROTEIN"/>
    <property type="match status" value="1"/>
</dbReference>
<accession>A0A0C3K892</accession>
<keyword evidence="2" id="KW-1185">Reference proteome</keyword>
<evidence type="ECO:0000313" key="1">
    <source>
        <dbReference type="EMBL" id="KIO17643.1"/>
    </source>
</evidence>
<name>A0A0C3K892_9AGAM</name>
<dbReference type="PANTHER" id="PTHR21310">
    <property type="entry name" value="AMINOGLYCOSIDE PHOSPHOTRANSFERASE-RELATED-RELATED"/>
    <property type="match status" value="1"/>
</dbReference>